<sequence length="66" mass="7847">MKFYWQEIPNQDEYGLMFSGLDTYLSFYSKAEMLAWIIDYQQGAEFELVEVDENNREDLLMSGAFD</sequence>
<protein>
    <submittedName>
        <fullName evidence="1">Uncharacterized protein</fullName>
    </submittedName>
</protein>
<dbReference type="Proteomes" id="UP001382455">
    <property type="component" value="Unassembled WGS sequence"/>
</dbReference>
<accession>A0ABU8ETT3</accession>
<evidence type="ECO:0000313" key="1">
    <source>
        <dbReference type="EMBL" id="MEI4549462.1"/>
    </source>
</evidence>
<keyword evidence="2" id="KW-1185">Reference proteome</keyword>
<name>A0ABU8ETT3_9GAMM</name>
<dbReference type="RefSeq" id="WP_100915185.1">
    <property type="nucleotide sequence ID" value="NZ_CP023399.1"/>
</dbReference>
<dbReference type="EMBL" id="JBAWKS010000001">
    <property type="protein sequence ID" value="MEI4549462.1"/>
    <property type="molecule type" value="Genomic_DNA"/>
</dbReference>
<gene>
    <name evidence="1" type="ORF">WAE96_07065</name>
</gene>
<reference evidence="1 2" key="1">
    <citation type="submission" date="2023-12" db="EMBL/GenBank/DDBJ databases">
        <title>Friends and Foes: Symbiotic and Algicidal bacterial influence on Karenia brevis blooms.</title>
        <authorList>
            <person name="Fei C."/>
            <person name="Mohamed A.R."/>
            <person name="Booker A."/>
            <person name="Arshad M."/>
            <person name="Klass S."/>
            <person name="Ahn S."/>
            <person name="Gilbert P.M."/>
            <person name="Heil C.A."/>
            <person name="Martinez J.M."/>
            <person name="Amin S.A."/>
        </authorList>
    </citation>
    <scope>NUCLEOTIDE SEQUENCE [LARGE SCALE GENOMIC DNA]</scope>
    <source>
        <strain evidence="1 2">CE15</strain>
    </source>
</reference>
<organism evidence="1 2">
    <name type="scientific">Pseudoalteromonas spongiae</name>
    <dbReference type="NCBI Taxonomy" id="298657"/>
    <lineage>
        <taxon>Bacteria</taxon>
        <taxon>Pseudomonadati</taxon>
        <taxon>Pseudomonadota</taxon>
        <taxon>Gammaproteobacteria</taxon>
        <taxon>Alteromonadales</taxon>
        <taxon>Pseudoalteromonadaceae</taxon>
        <taxon>Pseudoalteromonas</taxon>
    </lineage>
</organism>
<evidence type="ECO:0000313" key="2">
    <source>
        <dbReference type="Proteomes" id="UP001382455"/>
    </source>
</evidence>
<comment type="caution">
    <text evidence="1">The sequence shown here is derived from an EMBL/GenBank/DDBJ whole genome shotgun (WGS) entry which is preliminary data.</text>
</comment>
<proteinExistence type="predicted"/>